<dbReference type="InterPro" id="IPR014044">
    <property type="entry name" value="CAP_dom"/>
</dbReference>
<dbReference type="InterPro" id="IPR001283">
    <property type="entry name" value="CRISP-related"/>
</dbReference>
<gene>
    <name evidence="4" type="ORF">QJS10_CPB13g00043</name>
</gene>
<keyword evidence="2" id="KW-0568">Pathogenesis-related protein</keyword>
<sequence>MQDKTRARLRNSKVNMRASTVACAYIFMTLGTLMVVRTTQAQNSPQDFLDAHNAARAHVGVGPMSWDDTVAAYARDYAQKRSADCALEHSDPGGLYGENIFEGSGSDWTATDAVNLWVGEVKDYDYNSNTCAAGQVCGHYTQVVWAKTVKLDLHRRRGVHHLQLQSAGEHRGGEALLALWLWLLYIK</sequence>
<dbReference type="CDD" id="cd05381">
    <property type="entry name" value="CAP_PR-1"/>
    <property type="match status" value="1"/>
</dbReference>
<dbReference type="PROSITE" id="PS01009">
    <property type="entry name" value="CRISP_1"/>
    <property type="match status" value="1"/>
</dbReference>
<dbReference type="AlphaFoldDB" id="A0AAV9DJ34"/>
<dbReference type="GO" id="GO:0005576">
    <property type="term" value="C:extracellular region"/>
    <property type="evidence" value="ECO:0007669"/>
    <property type="project" value="InterPro"/>
</dbReference>
<organism evidence="4 5">
    <name type="scientific">Acorus calamus</name>
    <name type="common">Sweet flag</name>
    <dbReference type="NCBI Taxonomy" id="4465"/>
    <lineage>
        <taxon>Eukaryota</taxon>
        <taxon>Viridiplantae</taxon>
        <taxon>Streptophyta</taxon>
        <taxon>Embryophyta</taxon>
        <taxon>Tracheophyta</taxon>
        <taxon>Spermatophyta</taxon>
        <taxon>Magnoliopsida</taxon>
        <taxon>Liliopsida</taxon>
        <taxon>Acoraceae</taxon>
        <taxon>Acorus</taxon>
    </lineage>
</organism>
<dbReference type="Proteomes" id="UP001180020">
    <property type="component" value="Unassembled WGS sequence"/>
</dbReference>
<keyword evidence="5" id="KW-1185">Reference proteome</keyword>
<dbReference type="SMART" id="SM00198">
    <property type="entry name" value="SCP"/>
    <property type="match status" value="1"/>
</dbReference>
<dbReference type="SUPFAM" id="SSF55797">
    <property type="entry name" value="PR-1-like"/>
    <property type="match status" value="1"/>
</dbReference>
<dbReference type="InterPro" id="IPR002413">
    <property type="entry name" value="V5_allergen-like"/>
</dbReference>
<dbReference type="EMBL" id="JAUJYO010000013">
    <property type="protein sequence ID" value="KAK1300956.1"/>
    <property type="molecule type" value="Genomic_DNA"/>
</dbReference>
<evidence type="ECO:0000256" key="1">
    <source>
        <dbReference type="ARBA" id="ARBA00003143"/>
    </source>
</evidence>
<evidence type="ECO:0000313" key="4">
    <source>
        <dbReference type="EMBL" id="KAK1300956.1"/>
    </source>
</evidence>
<feature type="domain" description="SCP" evidence="3">
    <location>
        <begin position="43"/>
        <end position="172"/>
    </location>
</feature>
<evidence type="ECO:0000313" key="5">
    <source>
        <dbReference type="Proteomes" id="UP001180020"/>
    </source>
</evidence>
<dbReference type="Gene3D" id="3.40.33.10">
    <property type="entry name" value="CAP"/>
    <property type="match status" value="1"/>
</dbReference>
<name>A0AAV9DJ34_ACOCL</name>
<dbReference type="InterPro" id="IPR018244">
    <property type="entry name" value="Allrgn_V5/Tpx1_CS"/>
</dbReference>
<evidence type="ECO:0000256" key="2">
    <source>
        <dbReference type="ARBA" id="ARBA00023265"/>
    </source>
</evidence>
<dbReference type="Pfam" id="PF00188">
    <property type="entry name" value="CAP"/>
    <property type="match status" value="1"/>
</dbReference>
<reference evidence="4" key="1">
    <citation type="journal article" date="2023" name="Nat. Commun.">
        <title>Diploid and tetraploid genomes of Acorus and the evolution of monocots.</title>
        <authorList>
            <person name="Ma L."/>
            <person name="Liu K.W."/>
            <person name="Li Z."/>
            <person name="Hsiao Y.Y."/>
            <person name="Qi Y."/>
            <person name="Fu T."/>
            <person name="Tang G.D."/>
            <person name="Zhang D."/>
            <person name="Sun W.H."/>
            <person name="Liu D.K."/>
            <person name="Li Y."/>
            <person name="Chen G.Z."/>
            <person name="Liu X.D."/>
            <person name="Liao X.Y."/>
            <person name="Jiang Y.T."/>
            <person name="Yu X."/>
            <person name="Hao Y."/>
            <person name="Huang J."/>
            <person name="Zhao X.W."/>
            <person name="Ke S."/>
            <person name="Chen Y.Y."/>
            <person name="Wu W.L."/>
            <person name="Hsu J.L."/>
            <person name="Lin Y.F."/>
            <person name="Huang M.D."/>
            <person name="Li C.Y."/>
            <person name="Huang L."/>
            <person name="Wang Z.W."/>
            <person name="Zhao X."/>
            <person name="Zhong W.Y."/>
            <person name="Peng D.H."/>
            <person name="Ahmad S."/>
            <person name="Lan S."/>
            <person name="Zhang J.S."/>
            <person name="Tsai W.C."/>
            <person name="Van de Peer Y."/>
            <person name="Liu Z.J."/>
        </authorList>
    </citation>
    <scope>NUCLEOTIDE SEQUENCE</scope>
    <source>
        <strain evidence="4">CP</strain>
    </source>
</reference>
<accession>A0AAV9DJ34</accession>
<dbReference type="PRINTS" id="PR00838">
    <property type="entry name" value="V5ALLERGEN"/>
</dbReference>
<dbReference type="FunFam" id="3.40.33.10:FF:000004">
    <property type="entry name" value="CAP, cysteine-rich secretory protein, antigen 5"/>
    <property type="match status" value="1"/>
</dbReference>
<dbReference type="PRINTS" id="PR00837">
    <property type="entry name" value="V5TPXLIKE"/>
</dbReference>
<protein>
    <recommendedName>
        <fullName evidence="3">SCP domain-containing protein</fullName>
    </recommendedName>
</protein>
<evidence type="ECO:0000259" key="3">
    <source>
        <dbReference type="SMART" id="SM00198"/>
    </source>
</evidence>
<keyword evidence="2" id="KW-0611">Plant defense</keyword>
<dbReference type="InterPro" id="IPR035940">
    <property type="entry name" value="CAP_sf"/>
</dbReference>
<comment type="function">
    <text evidence="1">Probably involved in the defense reaction of plants against pathogens.</text>
</comment>
<comment type="caution">
    <text evidence="4">The sequence shown here is derived from an EMBL/GenBank/DDBJ whole genome shotgun (WGS) entry which is preliminary data.</text>
</comment>
<dbReference type="PANTHER" id="PTHR10334">
    <property type="entry name" value="CYSTEINE-RICH SECRETORY PROTEIN-RELATED"/>
    <property type="match status" value="1"/>
</dbReference>
<reference evidence="4" key="2">
    <citation type="submission" date="2023-06" db="EMBL/GenBank/DDBJ databases">
        <authorList>
            <person name="Ma L."/>
            <person name="Liu K.-W."/>
            <person name="Li Z."/>
            <person name="Hsiao Y.-Y."/>
            <person name="Qi Y."/>
            <person name="Fu T."/>
            <person name="Tang G."/>
            <person name="Zhang D."/>
            <person name="Sun W.-H."/>
            <person name="Liu D.-K."/>
            <person name="Li Y."/>
            <person name="Chen G.-Z."/>
            <person name="Liu X.-D."/>
            <person name="Liao X.-Y."/>
            <person name="Jiang Y.-T."/>
            <person name="Yu X."/>
            <person name="Hao Y."/>
            <person name="Huang J."/>
            <person name="Zhao X.-W."/>
            <person name="Ke S."/>
            <person name="Chen Y.-Y."/>
            <person name="Wu W.-L."/>
            <person name="Hsu J.-L."/>
            <person name="Lin Y.-F."/>
            <person name="Huang M.-D."/>
            <person name="Li C.-Y."/>
            <person name="Huang L."/>
            <person name="Wang Z.-W."/>
            <person name="Zhao X."/>
            <person name="Zhong W.-Y."/>
            <person name="Peng D.-H."/>
            <person name="Ahmad S."/>
            <person name="Lan S."/>
            <person name="Zhang J.-S."/>
            <person name="Tsai W.-C."/>
            <person name="Van De Peer Y."/>
            <person name="Liu Z.-J."/>
        </authorList>
    </citation>
    <scope>NUCLEOTIDE SEQUENCE</scope>
    <source>
        <strain evidence="4">CP</strain>
        <tissue evidence="4">Leaves</tissue>
    </source>
</reference>
<proteinExistence type="predicted"/>